<feature type="domain" description="GST C-terminal" evidence="2">
    <location>
        <begin position="86"/>
        <end position="220"/>
    </location>
</feature>
<evidence type="ECO:0000259" key="1">
    <source>
        <dbReference type="PROSITE" id="PS50404"/>
    </source>
</evidence>
<feature type="domain" description="GST N-terminal" evidence="1">
    <location>
        <begin position="1"/>
        <end position="80"/>
    </location>
</feature>
<proteinExistence type="predicted"/>
<accession>A0A8J7MM83</accession>
<dbReference type="SFLD" id="SFLDS00019">
    <property type="entry name" value="Glutathione_Transferase_(cytos"/>
    <property type="match status" value="1"/>
</dbReference>
<dbReference type="InterPro" id="IPR010987">
    <property type="entry name" value="Glutathione-S-Trfase_C-like"/>
</dbReference>
<name>A0A8J7MM83_9RHOB</name>
<dbReference type="InterPro" id="IPR036282">
    <property type="entry name" value="Glutathione-S-Trfase_C_sf"/>
</dbReference>
<dbReference type="InterPro" id="IPR004045">
    <property type="entry name" value="Glutathione_S-Trfase_N"/>
</dbReference>
<dbReference type="SFLD" id="SFLDG01150">
    <property type="entry name" value="Main.1:_Beta-like"/>
    <property type="match status" value="1"/>
</dbReference>
<dbReference type="PANTHER" id="PTHR44051">
    <property type="entry name" value="GLUTATHIONE S-TRANSFERASE-RELATED"/>
    <property type="match status" value="1"/>
</dbReference>
<dbReference type="Pfam" id="PF13409">
    <property type="entry name" value="GST_N_2"/>
    <property type="match status" value="1"/>
</dbReference>
<dbReference type="EMBL" id="JAESVP010000002">
    <property type="protein sequence ID" value="MBL4927405.1"/>
    <property type="molecule type" value="Genomic_DNA"/>
</dbReference>
<dbReference type="PROSITE" id="PS50405">
    <property type="entry name" value="GST_CTER"/>
    <property type="match status" value="1"/>
</dbReference>
<protein>
    <submittedName>
        <fullName evidence="3">Glutathione S-transferase family protein</fullName>
    </submittedName>
</protein>
<dbReference type="AlphaFoldDB" id="A0A8J7MM83"/>
<comment type="caution">
    <text evidence="3">The sequence shown here is derived from an EMBL/GenBank/DDBJ whole genome shotgun (WGS) entry which is preliminary data.</text>
</comment>
<dbReference type="SUPFAM" id="SSF52833">
    <property type="entry name" value="Thioredoxin-like"/>
    <property type="match status" value="1"/>
</dbReference>
<dbReference type="InterPro" id="IPR040079">
    <property type="entry name" value="Glutathione_S-Trfase"/>
</dbReference>
<dbReference type="Gene3D" id="1.20.1050.10">
    <property type="match status" value="1"/>
</dbReference>
<dbReference type="RefSeq" id="WP_202658538.1">
    <property type="nucleotide sequence ID" value="NZ_JAESVP010000002.1"/>
</dbReference>
<evidence type="ECO:0000313" key="3">
    <source>
        <dbReference type="EMBL" id="MBL4927405.1"/>
    </source>
</evidence>
<reference evidence="3" key="1">
    <citation type="submission" date="2021-01" db="EMBL/GenBank/DDBJ databases">
        <title>Genome seq and assembly of Tabrizicola sp. KVB23.</title>
        <authorList>
            <person name="Chhetri G."/>
        </authorList>
    </citation>
    <scope>NUCLEOTIDE SEQUENCE</scope>
    <source>
        <strain evidence="3">KVB23</strain>
    </source>
</reference>
<keyword evidence="4" id="KW-1185">Reference proteome</keyword>
<dbReference type="PANTHER" id="PTHR44051:SF8">
    <property type="entry name" value="GLUTATHIONE S-TRANSFERASE GSTA"/>
    <property type="match status" value="1"/>
</dbReference>
<dbReference type="InterPro" id="IPR036249">
    <property type="entry name" value="Thioredoxin-like_sf"/>
</dbReference>
<sequence length="221" mass="23826">MLRLHSSPDSASMAVRMILEELGLPHEVRVLDRTGGALQSPDYRALHPLGLIPALDTPDGTMFETAAILLWLADRAPQSGLAPAPDSAGRADFLKWLFFTSTNLHPHLLNLFYPDRAAGAANEQAVIAASRDRISTLLAAVEAAAARKPQWLSAEQPTVLGYYLSMLLRWLGSFAADDPRRVNLPDYPALHAVAAYLDTRPAAQSVAAAEGLGPRPFTEPA</sequence>
<dbReference type="PROSITE" id="PS50404">
    <property type="entry name" value="GST_NTER"/>
    <property type="match status" value="1"/>
</dbReference>
<evidence type="ECO:0000313" key="4">
    <source>
        <dbReference type="Proteomes" id="UP000619033"/>
    </source>
</evidence>
<dbReference type="CDD" id="cd03057">
    <property type="entry name" value="GST_N_Beta"/>
    <property type="match status" value="1"/>
</dbReference>
<dbReference type="Gene3D" id="3.40.30.10">
    <property type="entry name" value="Glutaredoxin"/>
    <property type="match status" value="1"/>
</dbReference>
<dbReference type="Proteomes" id="UP000619033">
    <property type="component" value="Unassembled WGS sequence"/>
</dbReference>
<dbReference type="SFLD" id="SFLDG00358">
    <property type="entry name" value="Main_(cytGST)"/>
    <property type="match status" value="1"/>
</dbReference>
<gene>
    <name evidence="3" type="ORF">JI744_04725</name>
</gene>
<organism evidence="3 4">
    <name type="scientific">Fuscibacter oryzae</name>
    <dbReference type="NCBI Taxonomy" id="2803939"/>
    <lineage>
        <taxon>Bacteria</taxon>
        <taxon>Pseudomonadati</taxon>
        <taxon>Pseudomonadota</taxon>
        <taxon>Alphaproteobacteria</taxon>
        <taxon>Rhodobacterales</taxon>
        <taxon>Paracoccaceae</taxon>
        <taxon>Fuscibacter</taxon>
    </lineage>
</organism>
<dbReference type="SUPFAM" id="SSF47616">
    <property type="entry name" value="GST C-terminal domain-like"/>
    <property type="match status" value="1"/>
</dbReference>
<evidence type="ECO:0000259" key="2">
    <source>
        <dbReference type="PROSITE" id="PS50405"/>
    </source>
</evidence>